<dbReference type="SUPFAM" id="SSF159238">
    <property type="entry name" value="SO1590-like"/>
    <property type="match status" value="1"/>
</dbReference>
<dbReference type="EMBL" id="CAOF01000120">
    <property type="protein sequence ID" value="CCO47489.1"/>
    <property type="molecule type" value="Genomic_DNA"/>
</dbReference>
<gene>
    <name evidence="1" type="ORF">VIBNISOn1_30185</name>
</gene>
<reference evidence="1 2" key="1">
    <citation type="journal article" date="2013" name="ISME J.">
        <title>Comparative genomics of pathogenic lineages of Vibrio nigripulchritudo identifies virulence-associated traits.</title>
        <authorList>
            <person name="Goudenege D."/>
            <person name="Labreuche Y."/>
            <person name="Krin E."/>
            <person name="Ansquer D."/>
            <person name="Mangenot S."/>
            <person name="Calteau A."/>
            <person name="Medigue C."/>
            <person name="Mazel D."/>
            <person name="Polz M.F."/>
            <person name="Le Roux F."/>
        </authorList>
    </citation>
    <scope>NUCLEOTIDE SEQUENCE [LARGE SCALE GENOMIC DNA]</scope>
    <source>
        <strain evidence="1 2">SOn1</strain>
    </source>
</reference>
<dbReference type="Gene3D" id="2.40.350.10">
    <property type="entry name" value="SO1590-like"/>
    <property type="match status" value="1"/>
</dbReference>
<dbReference type="Pfam" id="PF11528">
    <property type="entry name" value="DUF3224"/>
    <property type="match status" value="1"/>
</dbReference>
<accession>A0AAV2VSX9</accession>
<evidence type="ECO:0000313" key="2">
    <source>
        <dbReference type="Proteomes" id="UP000018211"/>
    </source>
</evidence>
<evidence type="ECO:0000313" key="1">
    <source>
        <dbReference type="EMBL" id="CCO47489.1"/>
    </source>
</evidence>
<evidence type="ECO:0008006" key="3">
    <source>
        <dbReference type="Google" id="ProtNLM"/>
    </source>
</evidence>
<organism evidence="1 2">
    <name type="scientific">Vibrio nigripulchritudo SOn1</name>
    <dbReference type="NCBI Taxonomy" id="1238450"/>
    <lineage>
        <taxon>Bacteria</taxon>
        <taxon>Pseudomonadati</taxon>
        <taxon>Pseudomonadota</taxon>
        <taxon>Gammaproteobacteria</taxon>
        <taxon>Vibrionales</taxon>
        <taxon>Vibrionaceae</taxon>
        <taxon>Vibrio</taxon>
    </lineage>
</organism>
<comment type="caution">
    <text evidence="1">The sequence shown here is derived from an EMBL/GenBank/DDBJ whole genome shotgun (WGS) entry which is preliminary data.</text>
</comment>
<protein>
    <recommendedName>
        <fullName evidence="3">DUF3224 domain-containing protein</fullName>
    </recommendedName>
</protein>
<name>A0AAV2VSX9_9VIBR</name>
<proteinExistence type="predicted"/>
<dbReference type="InterPro" id="IPR021607">
    <property type="entry name" value="DUF3224"/>
</dbReference>
<sequence>MKSFSGEFTITAWDESTYVEREGGFKQSLATVTQNYRGGIEGAGEIQYLMCHQAADHAVFVGYEIITATIDGKAGCLVVQHNGKFEKGVASSQMVVVRDSGTGELQGVEGSGHFHAEESGRALYQFTLKFT</sequence>
<dbReference type="Proteomes" id="UP000018211">
    <property type="component" value="Unassembled WGS sequence"/>
</dbReference>
<dbReference type="AlphaFoldDB" id="A0AAV2VSX9"/>
<dbReference type="RefSeq" id="WP_004404224.1">
    <property type="nucleotide sequence ID" value="NZ_LK391965.1"/>
</dbReference>
<dbReference type="InterPro" id="IPR023159">
    <property type="entry name" value="SO1590-like_sf"/>
</dbReference>